<evidence type="ECO:0000256" key="9">
    <source>
        <dbReference type="SAM" id="Phobius"/>
    </source>
</evidence>
<dbReference type="EMBL" id="CP001605">
    <property type="protein sequence ID" value="ACU52772.1"/>
    <property type="molecule type" value="Genomic_DNA"/>
</dbReference>
<dbReference type="GO" id="GO:0004072">
    <property type="term" value="F:aspartate kinase activity"/>
    <property type="evidence" value="ECO:0007669"/>
    <property type="project" value="UniProtKB-EC"/>
</dbReference>
<dbReference type="GO" id="GO:0009089">
    <property type="term" value="P:lysine biosynthetic process via diaminopimelate"/>
    <property type="evidence" value="ECO:0007669"/>
    <property type="project" value="UniProtKB-UniPathway"/>
</dbReference>
<dbReference type="EC" id="2.7.2.4" evidence="7"/>
<dbReference type="InterPro" id="IPR036393">
    <property type="entry name" value="AceGlu_kinase-like_sf"/>
</dbReference>
<dbReference type="Gene3D" id="3.40.1160.10">
    <property type="entry name" value="Acetylglutamate kinase-like"/>
    <property type="match status" value="1"/>
</dbReference>
<keyword evidence="4" id="KW-0547">Nucleotide-binding</keyword>
<sequence length="410" mass="48409">MKIYKFGGSSIKNSKRVKNLSKVIKSVGSKNTVIVISAIGKTTNKLEKVVNTYFLKKSPYIFLFEIEKNHLKMIKNLFFNKNYYVLNILFYFNNIYFFLKKNNILNYNFIYDQIVGAGELISTKIVSDYLNYKNIKNIWIDCRNFIKTDNCFREAHVNWKQTKKKIKKLNKKFSYLTQGFIGADNNYYTTTLGREGSDYTASIFSYCLNAKSQTTWKDVPGILNADPKVFKKTTFLKSLSFEEAFELSYYGASIIHLNTLHPLKKKKIPLYVRSFFLPKKKGTLIKKKKQINLKNSFFILKKKTILLSFFMKKNFLEKNISEIFNFFSKIKILLIQYSSISLTVCLEDKFNNIMNIILNLKNKFIIKKINNVELYTIIHYKKYNEKNFVKNKKILLRQINFDTAQWVLKK</sequence>
<dbReference type="GO" id="GO:0009090">
    <property type="term" value="P:homoserine biosynthetic process"/>
    <property type="evidence" value="ECO:0007669"/>
    <property type="project" value="TreeGrafter"/>
</dbReference>
<evidence type="ECO:0000259" key="10">
    <source>
        <dbReference type="Pfam" id="PF00696"/>
    </source>
</evidence>
<keyword evidence="9" id="KW-1133">Transmembrane helix</keyword>
<dbReference type="UniPathway" id="UPA00034">
    <property type="reaction ID" value="UER00015"/>
</dbReference>
<dbReference type="GO" id="GO:0005524">
    <property type="term" value="F:ATP binding"/>
    <property type="evidence" value="ECO:0007669"/>
    <property type="project" value="UniProtKB-KW"/>
</dbReference>
<dbReference type="KEGG" id="sms:SMDSEM_042"/>
<dbReference type="NCBIfam" id="TIGR00657">
    <property type="entry name" value="asp_kinases"/>
    <property type="match status" value="1"/>
</dbReference>
<organism evidence="11 12">
    <name type="scientific">Karelsulcia muelleri (strain SMDSEM)</name>
    <name type="common">Sulcia muelleri</name>
    <dbReference type="NCBI Taxonomy" id="595499"/>
    <lineage>
        <taxon>Bacteria</taxon>
        <taxon>Pseudomonadati</taxon>
        <taxon>Bacteroidota</taxon>
        <taxon>Flavobacteriia</taxon>
        <taxon>Flavobacteriales</taxon>
        <taxon>Candidatus Karelsulcia</taxon>
    </lineage>
</organism>
<dbReference type="UniPathway" id="UPA00051">
    <property type="reaction ID" value="UER00462"/>
</dbReference>
<dbReference type="InterPro" id="IPR042199">
    <property type="entry name" value="AsparK_Bifunc_asparK/hSer_DH"/>
</dbReference>
<dbReference type="PROSITE" id="PS00324">
    <property type="entry name" value="ASPARTOKINASE"/>
    <property type="match status" value="1"/>
</dbReference>
<dbReference type="AlphaFoldDB" id="C7LK10"/>
<comment type="catalytic activity">
    <reaction evidence="7">
        <text>L-aspartate + ATP = 4-phospho-L-aspartate + ADP</text>
        <dbReference type="Rhea" id="RHEA:23776"/>
        <dbReference type="ChEBI" id="CHEBI:29991"/>
        <dbReference type="ChEBI" id="CHEBI:30616"/>
        <dbReference type="ChEBI" id="CHEBI:57535"/>
        <dbReference type="ChEBI" id="CHEBI:456216"/>
        <dbReference type="EC" id="2.7.2.4"/>
    </reaction>
</comment>
<evidence type="ECO:0000256" key="1">
    <source>
        <dbReference type="ARBA" id="ARBA00004766"/>
    </source>
</evidence>
<dbReference type="PANTHER" id="PTHR21499">
    <property type="entry name" value="ASPARTATE KINASE"/>
    <property type="match status" value="1"/>
</dbReference>
<dbReference type="Proteomes" id="UP000008074">
    <property type="component" value="Chromosome"/>
</dbReference>
<evidence type="ECO:0000313" key="11">
    <source>
        <dbReference type="EMBL" id="ACU52772.1"/>
    </source>
</evidence>
<dbReference type="GO" id="GO:0005829">
    <property type="term" value="C:cytosol"/>
    <property type="evidence" value="ECO:0007669"/>
    <property type="project" value="TreeGrafter"/>
</dbReference>
<name>C7LK10_KARMS</name>
<evidence type="ECO:0000256" key="6">
    <source>
        <dbReference type="ARBA" id="ARBA00022840"/>
    </source>
</evidence>
<keyword evidence="9" id="KW-0472">Membrane</keyword>
<proteinExistence type="inferred from homology"/>
<comment type="pathway">
    <text evidence="8">Amino-acid biosynthesis; L-methionine biosynthesis via de novo pathway; L-homoserine from L-aspartate: step 1/3.</text>
</comment>
<evidence type="ECO:0000256" key="4">
    <source>
        <dbReference type="ARBA" id="ARBA00022741"/>
    </source>
</evidence>
<dbReference type="GO" id="GO:0009088">
    <property type="term" value="P:threonine biosynthetic process"/>
    <property type="evidence" value="ECO:0007669"/>
    <property type="project" value="UniProtKB-UniPathway"/>
</dbReference>
<dbReference type="InterPro" id="IPR018042">
    <property type="entry name" value="Aspartate_kinase_CS"/>
</dbReference>
<keyword evidence="5 7" id="KW-0418">Kinase</keyword>
<evidence type="ECO:0000256" key="5">
    <source>
        <dbReference type="ARBA" id="ARBA00022777"/>
    </source>
</evidence>
<keyword evidence="3 7" id="KW-0808">Transferase</keyword>
<evidence type="ECO:0000313" key="12">
    <source>
        <dbReference type="Proteomes" id="UP000008074"/>
    </source>
</evidence>
<comment type="similarity">
    <text evidence="2 7">Belongs to the aspartokinase family.</text>
</comment>
<dbReference type="PANTHER" id="PTHR21499:SF59">
    <property type="entry name" value="ASPARTOKINASE"/>
    <property type="match status" value="1"/>
</dbReference>
<evidence type="ECO:0000256" key="3">
    <source>
        <dbReference type="ARBA" id="ARBA00022679"/>
    </source>
</evidence>
<reference evidence="11 12" key="1">
    <citation type="journal article" date="2009" name="Proc. Natl. Acad. Sci. U.S.A.">
        <title>Convergent evolution of metabolic roles in bacterial co-symbionts of insects.</title>
        <authorList>
            <person name="McCutcheon J.P."/>
            <person name="McDonald B.R."/>
            <person name="Moran N.A."/>
        </authorList>
    </citation>
    <scope>NUCLEOTIDE SEQUENCE [LARGE SCALE GENOMIC DNA]</scope>
    <source>
        <strain evidence="11 12">SMDSEM</strain>
    </source>
</reference>
<dbReference type="UniPathway" id="UPA00050">
    <property type="reaction ID" value="UER00461"/>
</dbReference>
<dbReference type="HOGENOM" id="CLU_009116_6_0_10"/>
<evidence type="ECO:0000256" key="2">
    <source>
        <dbReference type="ARBA" id="ARBA00010122"/>
    </source>
</evidence>
<accession>C7LK10</accession>
<keyword evidence="6" id="KW-0067">ATP-binding</keyword>
<feature type="transmembrane region" description="Helical" evidence="9">
    <location>
        <begin position="82"/>
        <end position="99"/>
    </location>
</feature>
<evidence type="ECO:0000256" key="7">
    <source>
        <dbReference type="RuleBase" id="RU003448"/>
    </source>
</evidence>
<keyword evidence="9" id="KW-0812">Transmembrane</keyword>
<dbReference type="STRING" id="595499.SMDSEM_042"/>
<evidence type="ECO:0000256" key="8">
    <source>
        <dbReference type="RuleBase" id="RU004249"/>
    </source>
</evidence>
<gene>
    <name evidence="11" type="primary">lysC</name>
    <name evidence="11" type="ordered locus">SMDSEM_042</name>
</gene>
<feature type="domain" description="Aspartate/glutamate/uridylate kinase" evidence="10">
    <location>
        <begin position="2"/>
        <end position="274"/>
    </location>
</feature>
<dbReference type="Pfam" id="PF00696">
    <property type="entry name" value="AA_kinase"/>
    <property type="match status" value="1"/>
</dbReference>
<dbReference type="Gene3D" id="1.20.120.1320">
    <property type="entry name" value="Aspartokinase, catalytic domain"/>
    <property type="match status" value="1"/>
</dbReference>
<dbReference type="InterPro" id="IPR001048">
    <property type="entry name" value="Asp/Glu/Uridylate_kinase"/>
</dbReference>
<keyword evidence="8" id="KW-0028">Amino-acid biosynthesis</keyword>
<dbReference type="SUPFAM" id="SSF53633">
    <property type="entry name" value="Carbamate kinase-like"/>
    <property type="match status" value="1"/>
</dbReference>
<dbReference type="InterPro" id="IPR001341">
    <property type="entry name" value="Asp_kinase"/>
</dbReference>
<comment type="pathway">
    <text evidence="8">Amino-acid biosynthesis; L-threonine biosynthesis; L-threonine from L-aspartate: step 1/5.</text>
</comment>
<protein>
    <recommendedName>
        <fullName evidence="7">Aspartokinase</fullName>
        <ecNumber evidence="7">2.7.2.4</ecNumber>
    </recommendedName>
</protein>
<comment type="pathway">
    <text evidence="1 8">Amino-acid biosynthesis; L-lysine biosynthesis via DAP pathway; (S)-tetrahydrodipicolinate from L-aspartate: step 1/4.</text>
</comment>